<dbReference type="InterPro" id="IPR003557">
    <property type="entry name" value="Cyt_c_biogenesis_CcmC"/>
</dbReference>
<comment type="subcellular location">
    <subcellularLocation>
        <location evidence="2">Membrane</location>
        <topology evidence="2">Multi-pass membrane protein</topology>
    </subcellularLocation>
</comment>
<evidence type="ECO:0000313" key="12">
    <source>
        <dbReference type="Proteomes" id="UP000320623"/>
    </source>
</evidence>
<name>A0A0S4ND14_9BACT</name>
<evidence type="ECO:0000256" key="8">
    <source>
        <dbReference type="ARBA" id="ARBA00023136"/>
    </source>
</evidence>
<evidence type="ECO:0000256" key="6">
    <source>
        <dbReference type="ARBA" id="ARBA00022748"/>
    </source>
</evidence>
<dbReference type="Pfam" id="PF01578">
    <property type="entry name" value="Cytochrom_C_asm"/>
    <property type="match status" value="1"/>
</dbReference>
<evidence type="ECO:0000256" key="5">
    <source>
        <dbReference type="ARBA" id="ARBA00022692"/>
    </source>
</evidence>
<evidence type="ECO:0000256" key="2">
    <source>
        <dbReference type="ARBA" id="ARBA00004141"/>
    </source>
</evidence>
<evidence type="ECO:0000256" key="1">
    <source>
        <dbReference type="ARBA" id="ARBA00002442"/>
    </source>
</evidence>
<dbReference type="PANTHER" id="PTHR30071">
    <property type="entry name" value="HEME EXPORTER PROTEIN C"/>
    <property type="match status" value="1"/>
</dbReference>
<dbReference type="OrthoDB" id="9814290at2"/>
<dbReference type="InterPro" id="IPR045062">
    <property type="entry name" value="Cyt_c_biogenesis_CcsA/CcmC"/>
</dbReference>
<dbReference type="AlphaFoldDB" id="A0A0S4ND14"/>
<dbReference type="EMBL" id="FAOO01000025">
    <property type="protein sequence ID" value="CUU08811.1"/>
    <property type="molecule type" value="Genomic_DNA"/>
</dbReference>
<feature type="transmembrane region" description="Helical" evidence="9">
    <location>
        <begin position="78"/>
        <end position="98"/>
    </location>
</feature>
<dbReference type="GO" id="GO:0020037">
    <property type="term" value="F:heme binding"/>
    <property type="evidence" value="ECO:0007669"/>
    <property type="project" value="InterPro"/>
</dbReference>
<feature type="transmembrane region" description="Helical" evidence="9">
    <location>
        <begin position="188"/>
        <end position="205"/>
    </location>
</feature>
<dbReference type="PANTHER" id="PTHR30071:SF1">
    <property type="entry name" value="CYTOCHROME B_B6 PROTEIN-RELATED"/>
    <property type="match status" value="1"/>
</dbReference>
<gene>
    <name evidence="11" type="ORF">JGI1_02183</name>
</gene>
<feature type="transmembrane region" description="Helical" evidence="9">
    <location>
        <begin position="140"/>
        <end position="160"/>
    </location>
</feature>
<keyword evidence="5 9" id="KW-0812">Transmembrane</keyword>
<proteinExistence type="inferred from homology"/>
<evidence type="ECO:0000256" key="9">
    <source>
        <dbReference type="SAM" id="Phobius"/>
    </source>
</evidence>
<keyword evidence="6" id="KW-0201">Cytochrome c-type biogenesis</keyword>
<sequence length="230" mass="26081">MIWKILLGVYMALITVLAFTIPIGFIPGLGERARIIFLHVPSAWLSVIAFFVSMLYGIKYLNSRDIVNDVKSSASAEIGFLFCFVTTVTGSIWAKFNWGSFWNWDPRETSIFVLLLIYGAYFVLRSAIDVEERKATLSAVYSIIAFVTVPFFIFIMPRIMPGLHPGSKGDPEGAGPVVTFKMDPNMRVLFFASLIGFTLVYFWVFKIRTKAEVLKIQIENKIYMEAEKNV</sequence>
<accession>A0A0S4ND14</accession>
<feature type="domain" description="Cytochrome c assembly protein" evidence="10">
    <location>
        <begin position="7"/>
        <end position="163"/>
    </location>
</feature>
<feature type="transmembrane region" description="Helical" evidence="9">
    <location>
        <begin position="7"/>
        <end position="29"/>
    </location>
</feature>
<dbReference type="GO" id="GO:0015232">
    <property type="term" value="F:heme transmembrane transporter activity"/>
    <property type="evidence" value="ECO:0007669"/>
    <property type="project" value="InterPro"/>
</dbReference>
<comment type="similarity">
    <text evidence="3">Belongs to the CcmC/CycZ/HelC family.</text>
</comment>
<keyword evidence="8 9" id="KW-0472">Membrane</keyword>
<dbReference type="PRINTS" id="PR01386">
    <property type="entry name" value="CCMCBIOGNSIS"/>
</dbReference>
<dbReference type="RefSeq" id="WP_140945886.1">
    <property type="nucleotide sequence ID" value="NZ_FAOO01000025.1"/>
</dbReference>
<keyword evidence="7 9" id="KW-1133">Transmembrane helix</keyword>
<feature type="transmembrane region" description="Helical" evidence="9">
    <location>
        <begin position="35"/>
        <end position="58"/>
    </location>
</feature>
<organism evidence="11 12">
    <name type="scientific">Candidatus Thermokryptus mobilis</name>
    <dbReference type="NCBI Taxonomy" id="1643428"/>
    <lineage>
        <taxon>Bacteria</taxon>
        <taxon>Pseudomonadati</taxon>
        <taxon>Candidatus Kryptoniota</taxon>
        <taxon>Candidatus Thermokryptus</taxon>
    </lineage>
</organism>
<reference evidence="12" key="1">
    <citation type="submission" date="2015-11" db="EMBL/GenBank/DDBJ databases">
        <authorList>
            <person name="Varghese N."/>
        </authorList>
    </citation>
    <scope>NUCLEOTIDE SEQUENCE [LARGE SCALE GENOMIC DNA]</scope>
</reference>
<dbReference type="GO" id="GO:0017004">
    <property type="term" value="P:cytochrome complex assembly"/>
    <property type="evidence" value="ECO:0007669"/>
    <property type="project" value="UniProtKB-KW"/>
</dbReference>
<evidence type="ECO:0000313" key="11">
    <source>
        <dbReference type="EMBL" id="CUU08811.1"/>
    </source>
</evidence>
<protein>
    <recommendedName>
        <fullName evidence="4">Heme exporter protein C</fullName>
    </recommendedName>
</protein>
<evidence type="ECO:0000256" key="3">
    <source>
        <dbReference type="ARBA" id="ARBA00005840"/>
    </source>
</evidence>
<keyword evidence="12" id="KW-1185">Reference proteome</keyword>
<feature type="transmembrane region" description="Helical" evidence="9">
    <location>
        <begin position="110"/>
        <end position="128"/>
    </location>
</feature>
<comment type="function">
    <text evidence="1">Required for the export of heme to the periplasm for the biogenesis of c-type cytochromes.</text>
</comment>
<evidence type="ECO:0000256" key="4">
    <source>
        <dbReference type="ARBA" id="ARBA00016463"/>
    </source>
</evidence>
<dbReference type="InterPro" id="IPR002541">
    <property type="entry name" value="Cyt_c_assembly"/>
</dbReference>
<dbReference type="STRING" id="1643428.GCA_001442855_02135"/>
<dbReference type="Proteomes" id="UP000320623">
    <property type="component" value="Unassembled WGS sequence"/>
</dbReference>
<dbReference type="GO" id="GO:0005886">
    <property type="term" value="C:plasma membrane"/>
    <property type="evidence" value="ECO:0007669"/>
    <property type="project" value="TreeGrafter"/>
</dbReference>
<evidence type="ECO:0000259" key="10">
    <source>
        <dbReference type="Pfam" id="PF01578"/>
    </source>
</evidence>
<evidence type="ECO:0000256" key="7">
    <source>
        <dbReference type="ARBA" id="ARBA00022989"/>
    </source>
</evidence>